<dbReference type="eggNOG" id="KOG0504">
    <property type="taxonomic scope" value="Eukaryota"/>
</dbReference>
<dbReference type="AlphaFoldDB" id="J3MLF1"/>
<dbReference type="PANTHER" id="PTHR24121:SF21">
    <property type="entry name" value="ANKYRIN REPEAT FAMILY PROTEIN"/>
    <property type="match status" value="1"/>
</dbReference>
<evidence type="ECO:0000256" key="1">
    <source>
        <dbReference type="PROSITE-ProRule" id="PRU00023"/>
    </source>
</evidence>
<keyword evidence="3" id="KW-1185">Reference proteome</keyword>
<feature type="repeat" description="ANK" evidence="1">
    <location>
        <begin position="115"/>
        <end position="136"/>
    </location>
</feature>
<dbReference type="OMA" id="HEMKNER"/>
<dbReference type="InterPro" id="IPR002110">
    <property type="entry name" value="Ankyrin_rpt"/>
</dbReference>
<name>J3MLF1_ORYBR</name>
<dbReference type="HOGENOM" id="CLU_1139519_0_0_1"/>
<reference evidence="2" key="2">
    <citation type="submission" date="2013-04" db="UniProtKB">
        <authorList>
            <consortium name="EnsemblPlants"/>
        </authorList>
    </citation>
    <scope>IDENTIFICATION</scope>
</reference>
<dbReference type="Gramene" id="OB07G22330.1">
    <property type="protein sequence ID" value="OB07G22330.1"/>
    <property type="gene ID" value="OB07G22330"/>
</dbReference>
<protein>
    <submittedName>
        <fullName evidence="2">Uncharacterized protein</fullName>
    </submittedName>
</protein>
<dbReference type="Gene3D" id="1.25.40.20">
    <property type="entry name" value="Ankyrin repeat-containing domain"/>
    <property type="match status" value="2"/>
</dbReference>
<accession>J3MLF1</accession>
<dbReference type="SMART" id="SM00248">
    <property type="entry name" value="ANK"/>
    <property type="match status" value="4"/>
</dbReference>
<keyword evidence="1" id="KW-0040">ANK repeat</keyword>
<organism evidence="2">
    <name type="scientific">Oryza brachyantha</name>
    <name type="common">malo sina</name>
    <dbReference type="NCBI Taxonomy" id="4533"/>
    <lineage>
        <taxon>Eukaryota</taxon>
        <taxon>Viridiplantae</taxon>
        <taxon>Streptophyta</taxon>
        <taxon>Embryophyta</taxon>
        <taxon>Tracheophyta</taxon>
        <taxon>Spermatophyta</taxon>
        <taxon>Magnoliopsida</taxon>
        <taxon>Liliopsida</taxon>
        <taxon>Poales</taxon>
        <taxon>Poaceae</taxon>
        <taxon>BOP clade</taxon>
        <taxon>Oryzoideae</taxon>
        <taxon>Oryzeae</taxon>
        <taxon>Oryzinae</taxon>
        <taxon>Oryza</taxon>
    </lineage>
</organism>
<dbReference type="Pfam" id="PF12796">
    <property type="entry name" value="Ank_2"/>
    <property type="match status" value="2"/>
</dbReference>
<dbReference type="SUPFAM" id="SSF48403">
    <property type="entry name" value="Ankyrin repeat"/>
    <property type="match status" value="1"/>
</dbReference>
<dbReference type="PANTHER" id="PTHR24121">
    <property type="entry name" value="NO MECHANORECEPTOR POTENTIAL C, ISOFORM D-RELATED"/>
    <property type="match status" value="1"/>
</dbReference>
<feature type="repeat" description="ANK" evidence="1">
    <location>
        <begin position="153"/>
        <end position="180"/>
    </location>
</feature>
<dbReference type="EnsemblPlants" id="OB07G22330.1">
    <property type="protein sequence ID" value="OB07G22330.1"/>
    <property type="gene ID" value="OB07G22330"/>
</dbReference>
<sequence>MAAPLVSSGYESPWTREVLDAARAGDVERFKHLRRQRGRSSSFAVAQAPARCSAAAAFSPLCHRGADVVPSPGLDGARTCGGNTALHIAAGPGHAHLALFLCQAEWPLLTERNRAGETPLHCAAKAGNARIAGYLLHYLPADAAVVVRAVNRSGETALHEAARGGHEDVVKLLLDKDEDLAGVVSNEGVSALYLAAMSGHEAVVRWLLHRSPEGTKVTPSAVSSAGVDGQTALHAAVLLRNKGK</sequence>
<evidence type="ECO:0000313" key="2">
    <source>
        <dbReference type="EnsemblPlants" id="OB07G22330.1"/>
    </source>
</evidence>
<reference evidence="2" key="1">
    <citation type="journal article" date="2013" name="Nat. Commun.">
        <title>Whole-genome sequencing of Oryza brachyantha reveals mechanisms underlying Oryza genome evolution.</title>
        <authorList>
            <person name="Chen J."/>
            <person name="Huang Q."/>
            <person name="Gao D."/>
            <person name="Wang J."/>
            <person name="Lang Y."/>
            <person name="Liu T."/>
            <person name="Li B."/>
            <person name="Bai Z."/>
            <person name="Luis Goicoechea J."/>
            <person name="Liang C."/>
            <person name="Chen C."/>
            <person name="Zhang W."/>
            <person name="Sun S."/>
            <person name="Liao Y."/>
            <person name="Zhang X."/>
            <person name="Yang L."/>
            <person name="Song C."/>
            <person name="Wang M."/>
            <person name="Shi J."/>
            <person name="Liu G."/>
            <person name="Liu J."/>
            <person name="Zhou H."/>
            <person name="Zhou W."/>
            <person name="Yu Q."/>
            <person name="An N."/>
            <person name="Chen Y."/>
            <person name="Cai Q."/>
            <person name="Wang B."/>
            <person name="Liu B."/>
            <person name="Min J."/>
            <person name="Huang Y."/>
            <person name="Wu H."/>
            <person name="Li Z."/>
            <person name="Zhang Y."/>
            <person name="Yin Y."/>
            <person name="Song W."/>
            <person name="Jiang J."/>
            <person name="Jackson S.A."/>
            <person name="Wing R.A."/>
            <person name="Wang J."/>
            <person name="Chen M."/>
        </authorList>
    </citation>
    <scope>NUCLEOTIDE SEQUENCE [LARGE SCALE GENOMIC DNA]</scope>
    <source>
        <strain evidence="2">cv. IRGC 101232</strain>
    </source>
</reference>
<dbReference type="PROSITE" id="PS50297">
    <property type="entry name" value="ANK_REP_REGION"/>
    <property type="match status" value="2"/>
</dbReference>
<proteinExistence type="predicted"/>
<dbReference type="InterPro" id="IPR036770">
    <property type="entry name" value="Ankyrin_rpt-contain_sf"/>
</dbReference>
<dbReference type="Proteomes" id="UP000006038">
    <property type="component" value="Chromosome 7"/>
</dbReference>
<dbReference type="STRING" id="4533.J3MLF1"/>
<dbReference type="PROSITE" id="PS50088">
    <property type="entry name" value="ANK_REPEAT"/>
    <property type="match status" value="2"/>
</dbReference>
<evidence type="ECO:0000313" key="3">
    <source>
        <dbReference type="Proteomes" id="UP000006038"/>
    </source>
</evidence>